<organism evidence="1 2">
    <name type="scientific">Eretmocerus hayati</name>
    <dbReference type="NCBI Taxonomy" id="131215"/>
    <lineage>
        <taxon>Eukaryota</taxon>
        <taxon>Metazoa</taxon>
        <taxon>Ecdysozoa</taxon>
        <taxon>Arthropoda</taxon>
        <taxon>Hexapoda</taxon>
        <taxon>Insecta</taxon>
        <taxon>Pterygota</taxon>
        <taxon>Neoptera</taxon>
        <taxon>Endopterygota</taxon>
        <taxon>Hymenoptera</taxon>
        <taxon>Apocrita</taxon>
        <taxon>Proctotrupomorpha</taxon>
        <taxon>Chalcidoidea</taxon>
        <taxon>Aphelinidae</taxon>
        <taxon>Aphelininae</taxon>
        <taxon>Eretmocerus</taxon>
    </lineage>
</organism>
<evidence type="ECO:0000313" key="2">
    <source>
        <dbReference type="Proteomes" id="UP001239111"/>
    </source>
</evidence>
<dbReference type="EMBL" id="CM056744">
    <property type="protein sequence ID" value="KAJ8665901.1"/>
    <property type="molecule type" value="Genomic_DNA"/>
</dbReference>
<sequence>MMELADRMDVSRNSPERIPIHAQKDVRMELALDAEPVGSLDKFFSEFCSQLMGDDPNEEFDHGNVNKRSNSEKPSLSQEIDTLMMHEGFRLSPILNDHMEVEEKDM</sequence>
<evidence type="ECO:0000313" key="1">
    <source>
        <dbReference type="EMBL" id="KAJ8665901.1"/>
    </source>
</evidence>
<keyword evidence="2" id="KW-1185">Reference proteome</keyword>
<protein>
    <submittedName>
        <fullName evidence="1">Uncharacterized protein</fullName>
    </submittedName>
</protein>
<name>A0ACC2N4B2_9HYME</name>
<accession>A0ACC2N4B2</accession>
<gene>
    <name evidence="1" type="ORF">QAD02_007563</name>
</gene>
<reference evidence="1" key="1">
    <citation type="submission" date="2023-04" db="EMBL/GenBank/DDBJ databases">
        <title>A chromosome-level genome assembly of the parasitoid wasp Eretmocerus hayati.</title>
        <authorList>
            <person name="Zhong Y."/>
            <person name="Liu S."/>
            <person name="Liu Y."/>
        </authorList>
    </citation>
    <scope>NUCLEOTIDE SEQUENCE</scope>
    <source>
        <strain evidence="1">ZJU_SS_LIU_2023</strain>
    </source>
</reference>
<proteinExistence type="predicted"/>
<dbReference type="Proteomes" id="UP001239111">
    <property type="component" value="Chromosome 4"/>
</dbReference>
<comment type="caution">
    <text evidence="1">The sequence shown here is derived from an EMBL/GenBank/DDBJ whole genome shotgun (WGS) entry which is preliminary data.</text>
</comment>